<evidence type="ECO:0000256" key="1">
    <source>
        <dbReference type="SAM" id="MobiDB-lite"/>
    </source>
</evidence>
<dbReference type="EMBL" id="BAABFL010000429">
    <property type="protein sequence ID" value="GAA4650944.1"/>
    <property type="molecule type" value="Genomic_DNA"/>
</dbReference>
<gene>
    <name evidence="4" type="ORF">GCM10023116_32270</name>
</gene>
<evidence type="ECO:0000313" key="4">
    <source>
        <dbReference type="EMBL" id="GAA4650944.1"/>
    </source>
</evidence>
<organism evidence="4 5">
    <name type="scientific">Kistimonas scapharcae</name>
    <dbReference type="NCBI Taxonomy" id="1036133"/>
    <lineage>
        <taxon>Bacteria</taxon>
        <taxon>Pseudomonadati</taxon>
        <taxon>Pseudomonadota</taxon>
        <taxon>Gammaproteobacteria</taxon>
        <taxon>Oceanospirillales</taxon>
        <taxon>Endozoicomonadaceae</taxon>
        <taxon>Kistimonas</taxon>
    </lineage>
</organism>
<evidence type="ECO:0000313" key="5">
    <source>
        <dbReference type="Proteomes" id="UP001500604"/>
    </source>
</evidence>
<dbReference type="RefSeq" id="WP_345197223.1">
    <property type="nucleotide sequence ID" value="NZ_BAABFL010000429.1"/>
</dbReference>
<dbReference type="Proteomes" id="UP001500604">
    <property type="component" value="Unassembled WGS sequence"/>
</dbReference>
<protein>
    <recommendedName>
        <fullName evidence="3">DUF6844 domain-containing protein</fullName>
    </recommendedName>
</protein>
<dbReference type="InterPro" id="IPR049286">
    <property type="entry name" value="DUF6844"/>
</dbReference>
<accession>A0ABP8V5Y3</accession>
<proteinExistence type="predicted"/>
<reference evidence="5" key="1">
    <citation type="journal article" date="2019" name="Int. J. Syst. Evol. Microbiol.">
        <title>The Global Catalogue of Microorganisms (GCM) 10K type strain sequencing project: providing services to taxonomists for standard genome sequencing and annotation.</title>
        <authorList>
            <consortium name="The Broad Institute Genomics Platform"/>
            <consortium name="The Broad Institute Genome Sequencing Center for Infectious Disease"/>
            <person name="Wu L."/>
            <person name="Ma J."/>
        </authorList>
    </citation>
    <scope>NUCLEOTIDE SEQUENCE [LARGE SCALE GENOMIC DNA]</scope>
    <source>
        <strain evidence="5">JCM 17805</strain>
    </source>
</reference>
<dbReference type="Pfam" id="PF20891">
    <property type="entry name" value="DUF6844"/>
    <property type="match status" value="1"/>
</dbReference>
<feature type="chain" id="PRO_5047241233" description="DUF6844 domain-containing protein" evidence="2">
    <location>
        <begin position="23"/>
        <end position="461"/>
    </location>
</feature>
<sequence length="461" mass="51334">MKKTFILLLAAFTPWLNGASYAQEAENPVPSQTLEEVKAASEKRVSNAVDDVNTRAQEYVLRKKGQLRKQGRSNEVFVSYGAARVNAKGASPDWGDSRIIAYQRAQMDAREKLLKTLYSEVTSEIVKDSFKTNKLPKFEPEELQSQSKLESLLDKLTALADATLDEKLSEKGIDPAEYNAAPPEKRKIMMKKAFSKTTERLSRGDLSGTLVTRTFETTDENGYTAVAVVIQTSVKMKNLLSELRVSKGAIEPNPNKKRKSIDDFLIENRKNLMYEYGLKLMYDEQGYPILLSFAQAGNDCNPVDYEECVDNREFAYIEAENDAFAHIAEAYNLSGLSKTSTSKGEEQSKEARVTQTAEGEETIQETVSRVIKETRAMAKMTSSVKNLVGIEEAMRWSEKHPVTGREINGLVLAWHPLKEQAIRTFKAGKIPSNSSTSEGAVFDNGSGSSTSSMELMDDSDF</sequence>
<feature type="region of interest" description="Disordered" evidence="1">
    <location>
        <begin position="429"/>
        <end position="461"/>
    </location>
</feature>
<feature type="region of interest" description="Disordered" evidence="1">
    <location>
        <begin position="337"/>
        <end position="361"/>
    </location>
</feature>
<evidence type="ECO:0000256" key="2">
    <source>
        <dbReference type="SAM" id="SignalP"/>
    </source>
</evidence>
<comment type="caution">
    <text evidence="4">The sequence shown here is derived from an EMBL/GenBank/DDBJ whole genome shotgun (WGS) entry which is preliminary data.</text>
</comment>
<keyword evidence="2" id="KW-0732">Signal</keyword>
<name>A0ABP8V5Y3_9GAMM</name>
<feature type="compositionally biased region" description="Basic and acidic residues" evidence="1">
    <location>
        <begin position="343"/>
        <end position="352"/>
    </location>
</feature>
<keyword evidence="5" id="KW-1185">Reference proteome</keyword>
<feature type="domain" description="DUF6844" evidence="3">
    <location>
        <begin position="150"/>
        <end position="243"/>
    </location>
</feature>
<evidence type="ECO:0000259" key="3">
    <source>
        <dbReference type="Pfam" id="PF20891"/>
    </source>
</evidence>
<feature type="signal peptide" evidence="2">
    <location>
        <begin position="1"/>
        <end position="22"/>
    </location>
</feature>